<organism evidence="2 4">
    <name type="scientific">Azotobacter beijerinckii</name>
    <dbReference type="NCBI Taxonomy" id="170623"/>
    <lineage>
        <taxon>Bacteria</taxon>
        <taxon>Pseudomonadati</taxon>
        <taxon>Pseudomonadota</taxon>
        <taxon>Gammaproteobacteria</taxon>
        <taxon>Pseudomonadales</taxon>
        <taxon>Pseudomonadaceae</taxon>
        <taxon>Azotobacter</taxon>
    </lineage>
</organism>
<reference evidence="2 4" key="1">
    <citation type="submission" date="2016-10" db="EMBL/GenBank/DDBJ databases">
        <authorList>
            <person name="de Groot N.N."/>
        </authorList>
    </citation>
    <scope>NUCLEOTIDE SEQUENCE [LARGE SCALE GENOMIC DNA]</scope>
    <source>
        <strain evidence="2 4">DSM 381</strain>
    </source>
</reference>
<dbReference type="AlphaFoldDB" id="A0A1I4J5I2"/>
<evidence type="ECO:0000313" key="3">
    <source>
        <dbReference type="Proteomes" id="UP000198861"/>
    </source>
</evidence>
<proteinExistence type="predicted"/>
<evidence type="ECO:0000313" key="4">
    <source>
        <dbReference type="Proteomes" id="UP000199579"/>
    </source>
</evidence>
<name>A0A1I4J5I2_9GAMM</name>
<dbReference type="RefSeq" id="WP_090944926.1">
    <property type="nucleotide sequence ID" value="NZ_FOKJ01000183.1"/>
</dbReference>
<evidence type="ECO:0000313" key="1">
    <source>
        <dbReference type="EMBL" id="SFB65120.1"/>
    </source>
</evidence>
<dbReference type="Proteomes" id="UP000199579">
    <property type="component" value="Unassembled WGS sequence"/>
</dbReference>
<protein>
    <submittedName>
        <fullName evidence="2">Uncharacterized protein</fullName>
    </submittedName>
</protein>
<evidence type="ECO:0000313" key="2">
    <source>
        <dbReference type="EMBL" id="SFL61852.1"/>
    </source>
</evidence>
<dbReference type="EMBL" id="FOSX01000198">
    <property type="protein sequence ID" value="SFL61852.1"/>
    <property type="molecule type" value="Genomic_DNA"/>
</dbReference>
<accession>A0A1I4J5I2</accession>
<reference evidence="1 3" key="2">
    <citation type="submission" date="2016-10" db="EMBL/GenBank/DDBJ databases">
        <authorList>
            <person name="Varghese N."/>
            <person name="Submissions S."/>
        </authorList>
    </citation>
    <scope>NUCLEOTIDE SEQUENCE [LARGE SCALE GENOMIC DNA]</scope>
    <source>
        <strain evidence="1 3">DSM 282</strain>
    </source>
</reference>
<dbReference type="EMBL" id="FOKJ01000183">
    <property type="protein sequence ID" value="SFB65120.1"/>
    <property type="molecule type" value="Genomic_DNA"/>
</dbReference>
<sequence>MGYYNGTANDLTALRQALIDACTGEGWAWDSINSVLSNGTMFANLAITANGITLLGKTGVTSGAAPSAVRIGKLFNRSGYPTYDIMFPAAYEVFLFDREVYLVVKYDVDRYQWMAFGQSTVSGLPGTGMWVGASAGASVVDGTWSAVGPIAITGNGGPGGNNNKISGALFWATDDMQSGALRNFFVHSNLDGLGWYTGGAANTSSGPSIETLDPLVGLLPNSWNSEAVLLPMRSYKVRGTYRISLIADIEHARYTRVDNYAPGEIIMIGSDRWKVFPWHRKNTSVRNGSSSSVGIDHTGTFGWAIRYEGL</sequence>
<gene>
    <name evidence="1" type="ORF">SAMN04244571_04769</name>
    <name evidence="2" type="ORF">SAMN04244574_04768</name>
</gene>
<dbReference type="Proteomes" id="UP000198861">
    <property type="component" value="Unassembled WGS sequence"/>
</dbReference>
<keyword evidence="3" id="KW-1185">Reference proteome</keyword>